<evidence type="ECO:0000313" key="1">
    <source>
        <dbReference type="EMBL" id="QNR25264.1"/>
    </source>
</evidence>
<dbReference type="EMBL" id="CP060139">
    <property type="protein sequence ID" value="QNR25264.1"/>
    <property type="molecule type" value="Genomic_DNA"/>
</dbReference>
<dbReference type="AlphaFoldDB" id="A0A7H0VHR6"/>
<protein>
    <submittedName>
        <fullName evidence="1">Uncharacterized protein</fullName>
    </submittedName>
</protein>
<dbReference type="KEGG" id="chyd:H4K34_05340"/>
<evidence type="ECO:0000313" key="2">
    <source>
        <dbReference type="Proteomes" id="UP000516305"/>
    </source>
</evidence>
<name>A0A7H0VHR6_9FLAO</name>
<accession>A0A7H0VHR6</accession>
<keyword evidence="2" id="KW-1185">Reference proteome</keyword>
<dbReference type="RefSeq" id="WP_210759791.1">
    <property type="nucleotide sequence ID" value="NZ_CP060139.1"/>
</dbReference>
<gene>
    <name evidence="1" type="ORF">H4K34_05340</name>
</gene>
<reference evidence="1 2" key="1">
    <citation type="submission" date="2020-08" db="EMBL/GenBank/DDBJ databases">
        <title>Croceimicrobium hydrocarbonivorans gen. nov., sp. nov., a novel marine bacterium isolated from a bacterial consortium that degrades polyethylene terephthalate.</title>
        <authorList>
            <person name="Liu R."/>
        </authorList>
    </citation>
    <scope>NUCLEOTIDE SEQUENCE [LARGE SCALE GENOMIC DNA]</scope>
    <source>
        <strain evidence="1 2">A20-9</strain>
    </source>
</reference>
<dbReference type="Proteomes" id="UP000516305">
    <property type="component" value="Chromosome"/>
</dbReference>
<organism evidence="1 2">
    <name type="scientific">Croceimicrobium hydrocarbonivorans</name>
    <dbReference type="NCBI Taxonomy" id="2761580"/>
    <lineage>
        <taxon>Bacteria</taxon>
        <taxon>Pseudomonadati</taxon>
        <taxon>Bacteroidota</taxon>
        <taxon>Flavobacteriia</taxon>
        <taxon>Flavobacteriales</taxon>
        <taxon>Owenweeksiaceae</taxon>
        <taxon>Croceimicrobium</taxon>
    </lineage>
</organism>
<proteinExistence type="predicted"/>
<sequence>MSDWYLHLNWDDEAHQNFYQHYRKADRQEQELALLHQAELLSKHLDNTTLKAAESLLILWMSQHFNQGNAAQVYELMQAICSRIGDHDRAKDFKEKLDKINASLKR</sequence>